<proteinExistence type="predicted"/>
<organism evidence="1 2">
    <name type="scientific">Chionoecetes opilio</name>
    <name type="common">Atlantic snow crab</name>
    <name type="synonym">Cancer opilio</name>
    <dbReference type="NCBI Taxonomy" id="41210"/>
    <lineage>
        <taxon>Eukaryota</taxon>
        <taxon>Metazoa</taxon>
        <taxon>Ecdysozoa</taxon>
        <taxon>Arthropoda</taxon>
        <taxon>Crustacea</taxon>
        <taxon>Multicrustacea</taxon>
        <taxon>Malacostraca</taxon>
        <taxon>Eumalacostraca</taxon>
        <taxon>Eucarida</taxon>
        <taxon>Decapoda</taxon>
        <taxon>Pleocyemata</taxon>
        <taxon>Brachyura</taxon>
        <taxon>Eubrachyura</taxon>
        <taxon>Majoidea</taxon>
        <taxon>Majidae</taxon>
        <taxon>Chionoecetes</taxon>
    </lineage>
</organism>
<dbReference type="OrthoDB" id="6377396at2759"/>
<evidence type="ECO:0000313" key="2">
    <source>
        <dbReference type="Proteomes" id="UP000770661"/>
    </source>
</evidence>
<accession>A0A8J5D2U0</accession>
<keyword evidence="2" id="KW-1185">Reference proteome</keyword>
<protein>
    <submittedName>
        <fullName evidence="1">Uncharacterized protein</fullName>
    </submittedName>
</protein>
<sequence>MEVRAGGRQSEEGSPQKTPLAFVGASSFVAHPPCLLVQALYCAASEAPSPAVSVGPYFLSPGGRNITATVGQTAYLLCRVAQLTDTQTRALCNMHRGLGEITSSLQQCVTPQPGSGSLTRVSVPVAIQALHSL</sequence>
<reference evidence="1" key="1">
    <citation type="submission" date="2020-07" db="EMBL/GenBank/DDBJ databases">
        <title>The High-quality genome of the commercially important snow crab, Chionoecetes opilio.</title>
        <authorList>
            <person name="Jeong J.-H."/>
            <person name="Ryu S."/>
        </authorList>
    </citation>
    <scope>NUCLEOTIDE SEQUENCE</scope>
    <source>
        <strain evidence="1">MADBK_172401_WGS</strain>
        <tissue evidence="1">Digestive gland</tissue>
    </source>
</reference>
<evidence type="ECO:0000313" key="1">
    <source>
        <dbReference type="EMBL" id="KAG0729646.1"/>
    </source>
</evidence>
<name>A0A8J5D2U0_CHIOP</name>
<comment type="caution">
    <text evidence="1">The sequence shown here is derived from an EMBL/GenBank/DDBJ whole genome shotgun (WGS) entry which is preliminary data.</text>
</comment>
<dbReference type="EMBL" id="JACEEZ010000979">
    <property type="protein sequence ID" value="KAG0729646.1"/>
    <property type="molecule type" value="Genomic_DNA"/>
</dbReference>
<dbReference type="AlphaFoldDB" id="A0A8J5D2U0"/>
<gene>
    <name evidence="1" type="ORF">GWK47_029906</name>
</gene>
<dbReference type="Proteomes" id="UP000770661">
    <property type="component" value="Unassembled WGS sequence"/>
</dbReference>